<evidence type="ECO:0000313" key="2">
    <source>
        <dbReference type="EMBL" id="RXT18752.1"/>
    </source>
</evidence>
<comment type="caution">
    <text evidence="2">The sequence shown here is derived from an EMBL/GenBank/DDBJ whole genome shotgun (WGS) entry which is preliminary data.</text>
</comment>
<dbReference type="RefSeq" id="WP_129421605.1">
    <property type="nucleotide sequence ID" value="NZ_MZMU01000019.1"/>
</dbReference>
<feature type="region of interest" description="Disordered" evidence="1">
    <location>
        <begin position="53"/>
        <end position="80"/>
    </location>
</feature>
<organism evidence="2 3">
    <name type="scientific">Rhizobium leguminosarum</name>
    <dbReference type="NCBI Taxonomy" id="384"/>
    <lineage>
        <taxon>Bacteria</taxon>
        <taxon>Pseudomonadati</taxon>
        <taxon>Pseudomonadota</taxon>
        <taxon>Alphaproteobacteria</taxon>
        <taxon>Hyphomicrobiales</taxon>
        <taxon>Rhizobiaceae</taxon>
        <taxon>Rhizobium/Agrobacterium group</taxon>
        <taxon>Rhizobium</taxon>
    </lineage>
</organism>
<proteinExistence type="predicted"/>
<evidence type="ECO:0000256" key="1">
    <source>
        <dbReference type="SAM" id="MobiDB-lite"/>
    </source>
</evidence>
<dbReference type="Proteomes" id="UP000290767">
    <property type="component" value="Unassembled WGS sequence"/>
</dbReference>
<dbReference type="EMBL" id="MZMU01000019">
    <property type="protein sequence ID" value="RXT18752.1"/>
    <property type="molecule type" value="Genomic_DNA"/>
</dbReference>
<sequence>MLTASTEEQIEAWDRYADAKRRADKTLLIEDGLAAIRAWKEFANLFLPECRQLPLTPPRPTKVTTFPIHKTRPPGGQTTR</sequence>
<reference evidence="2 3" key="1">
    <citation type="submission" date="2017-03" db="EMBL/GenBank/DDBJ databases">
        <authorList>
            <person name="Safronova V.I."/>
            <person name="Sazanova A.L."/>
            <person name="Chirak E.R."/>
        </authorList>
    </citation>
    <scope>NUCLEOTIDE SEQUENCE [LARGE SCALE GENOMIC DNA]</scope>
    <source>
        <strain evidence="2 3">Tri-43</strain>
    </source>
</reference>
<name>A0A4Q1TJT2_RHILE</name>
<dbReference type="AlphaFoldDB" id="A0A4Q1TJT2"/>
<protein>
    <submittedName>
        <fullName evidence="2">Uncharacterized protein</fullName>
    </submittedName>
</protein>
<gene>
    <name evidence="2" type="ORF">B5P46_28065</name>
</gene>
<accession>A0A4Q1TJT2</accession>
<evidence type="ECO:0000313" key="3">
    <source>
        <dbReference type="Proteomes" id="UP000290767"/>
    </source>
</evidence>